<evidence type="ECO:0000313" key="1">
    <source>
        <dbReference type="Proteomes" id="UP000036681"/>
    </source>
</evidence>
<proteinExistence type="predicted"/>
<keyword evidence="1" id="KW-1185">Reference proteome</keyword>
<sequence>MKPDLRLQYSSVASTVPQSIRLFLISLSSGIGEDDYKSKVLSFCLRVTWFIYELKAGVAIRLIADQHLSRKVATGERITWALRFTAILHLNCSNRMQRRSLCSDFMAGYLKQNERSKLAEKWPLRSQLKPAYH</sequence>
<name>A0A0M3HU04_ASCLU</name>
<evidence type="ECO:0000313" key="2">
    <source>
        <dbReference type="WBParaSite" id="ALUE_0000621101-mRNA-1"/>
    </source>
</evidence>
<organism evidence="1 2">
    <name type="scientific">Ascaris lumbricoides</name>
    <name type="common">Giant roundworm</name>
    <dbReference type="NCBI Taxonomy" id="6252"/>
    <lineage>
        <taxon>Eukaryota</taxon>
        <taxon>Metazoa</taxon>
        <taxon>Ecdysozoa</taxon>
        <taxon>Nematoda</taxon>
        <taxon>Chromadorea</taxon>
        <taxon>Rhabditida</taxon>
        <taxon>Spirurina</taxon>
        <taxon>Ascaridomorpha</taxon>
        <taxon>Ascaridoidea</taxon>
        <taxon>Ascarididae</taxon>
        <taxon>Ascaris</taxon>
    </lineage>
</organism>
<protein>
    <submittedName>
        <fullName evidence="2">Secreted protein</fullName>
    </submittedName>
</protein>
<dbReference type="AlphaFoldDB" id="A0A0M3HU04"/>
<accession>A0A0M3HU04</accession>
<reference evidence="2" key="1">
    <citation type="submission" date="2017-02" db="UniProtKB">
        <authorList>
            <consortium name="WormBaseParasite"/>
        </authorList>
    </citation>
    <scope>IDENTIFICATION</scope>
</reference>
<dbReference type="Proteomes" id="UP000036681">
    <property type="component" value="Unplaced"/>
</dbReference>
<dbReference type="WBParaSite" id="ALUE_0000621101-mRNA-1">
    <property type="protein sequence ID" value="ALUE_0000621101-mRNA-1"/>
    <property type="gene ID" value="ALUE_0000621101"/>
</dbReference>